<evidence type="ECO:0000256" key="1">
    <source>
        <dbReference type="ARBA" id="ARBA00004496"/>
    </source>
</evidence>
<evidence type="ECO:0000313" key="10">
    <source>
        <dbReference type="Proteomes" id="UP001241110"/>
    </source>
</evidence>
<comment type="subcellular location">
    <subcellularLocation>
        <location evidence="1">Cytoplasm</location>
    </subcellularLocation>
</comment>
<dbReference type="EC" id="2.1.1.-" evidence="9"/>
<accession>A0AAE3U4K7</accession>
<dbReference type="Gene3D" id="3.30.750.80">
    <property type="entry name" value="RNA methyltransferase domain (HRMD) like"/>
    <property type="match status" value="1"/>
</dbReference>
<dbReference type="InterPro" id="IPR041532">
    <property type="entry name" value="RlmI-like_PUA"/>
</dbReference>
<evidence type="ECO:0000256" key="6">
    <source>
        <dbReference type="ARBA" id="ARBA00038091"/>
    </source>
</evidence>
<keyword evidence="2" id="KW-0963">Cytoplasm</keyword>
<feature type="domain" description="S-adenosylmethionine-dependent methyltransferase" evidence="7">
    <location>
        <begin position="175"/>
        <end position="348"/>
    </location>
</feature>
<dbReference type="GO" id="GO:0005737">
    <property type="term" value="C:cytoplasm"/>
    <property type="evidence" value="ECO:0007669"/>
    <property type="project" value="UniProtKB-SubCell"/>
</dbReference>
<comment type="caution">
    <text evidence="9">The sequence shown here is derived from an EMBL/GenBank/DDBJ whole genome shotgun (WGS) entry which is preliminary data.</text>
</comment>
<evidence type="ECO:0000259" key="7">
    <source>
        <dbReference type="Pfam" id="PF10672"/>
    </source>
</evidence>
<dbReference type="GO" id="GO:0008168">
    <property type="term" value="F:methyltransferase activity"/>
    <property type="evidence" value="ECO:0007669"/>
    <property type="project" value="UniProtKB-KW"/>
</dbReference>
<dbReference type="SUPFAM" id="SSF53335">
    <property type="entry name" value="S-adenosyl-L-methionine-dependent methyltransferases"/>
    <property type="match status" value="1"/>
</dbReference>
<dbReference type="InterPro" id="IPR036974">
    <property type="entry name" value="PUA_sf"/>
</dbReference>
<dbReference type="PANTHER" id="PTHR42873">
    <property type="entry name" value="RIBOSOMAL RNA LARGE SUBUNIT METHYLTRANSFERASE"/>
    <property type="match status" value="1"/>
</dbReference>
<dbReference type="CDD" id="cd21153">
    <property type="entry name" value="PUA_RlmI"/>
    <property type="match status" value="1"/>
</dbReference>
<dbReference type="InterPro" id="IPR019614">
    <property type="entry name" value="SAM-dep_methyl-trfase"/>
</dbReference>
<name>A0AAE3U4K7_9BACT</name>
<dbReference type="CDD" id="cd11572">
    <property type="entry name" value="RlmI_M_like"/>
    <property type="match status" value="1"/>
</dbReference>
<dbReference type="Pfam" id="PF17785">
    <property type="entry name" value="PUA_3"/>
    <property type="match status" value="1"/>
</dbReference>
<keyword evidence="3 9" id="KW-0489">Methyltransferase</keyword>
<dbReference type="InterPro" id="IPR029063">
    <property type="entry name" value="SAM-dependent_MTases_sf"/>
</dbReference>
<dbReference type="CDD" id="cd02440">
    <property type="entry name" value="AdoMet_MTases"/>
    <property type="match status" value="1"/>
</dbReference>
<evidence type="ECO:0000256" key="4">
    <source>
        <dbReference type="ARBA" id="ARBA00022679"/>
    </source>
</evidence>
<dbReference type="AlphaFoldDB" id="A0AAE3U4K7"/>
<dbReference type="InterPro" id="IPR015947">
    <property type="entry name" value="PUA-like_sf"/>
</dbReference>
<dbReference type="PROSITE" id="PS50890">
    <property type="entry name" value="PUA"/>
    <property type="match status" value="1"/>
</dbReference>
<dbReference type="Proteomes" id="UP001241110">
    <property type="component" value="Unassembled WGS sequence"/>
</dbReference>
<feature type="domain" description="RlmI-like PUA" evidence="8">
    <location>
        <begin position="6"/>
        <end position="66"/>
    </location>
</feature>
<organism evidence="9 10">
    <name type="scientific">Xanthocytophaga flava</name>
    <dbReference type="NCBI Taxonomy" id="3048013"/>
    <lineage>
        <taxon>Bacteria</taxon>
        <taxon>Pseudomonadati</taxon>
        <taxon>Bacteroidota</taxon>
        <taxon>Cytophagia</taxon>
        <taxon>Cytophagales</taxon>
        <taxon>Rhodocytophagaceae</taxon>
        <taxon>Xanthocytophaga</taxon>
    </lineage>
</organism>
<evidence type="ECO:0000313" key="9">
    <source>
        <dbReference type="EMBL" id="MDJ1479819.1"/>
    </source>
</evidence>
<dbReference type="SUPFAM" id="SSF88697">
    <property type="entry name" value="PUA domain-like"/>
    <property type="match status" value="1"/>
</dbReference>
<dbReference type="Gene3D" id="2.30.130.10">
    <property type="entry name" value="PUA domain"/>
    <property type="match status" value="1"/>
</dbReference>
<protein>
    <submittedName>
        <fullName evidence="9">Class I SAM-dependent rRNA methyltransferase</fullName>
        <ecNumber evidence="9">2.1.1.-</ecNumber>
    </submittedName>
</protein>
<sequence>MYPSLVLKSGRDRSVNNRHPWIFSGGVKQLPKADNGDIVEVLDNQGNRLAYGFYSPQSQITCRLFEFSSLPIDFSQPDYWHQKIQSAYEIRKKYVLTTQTNCCRLLHAEGDFLPGVIADLYDDLVVLQLLIKGSEKIAPHIISGLQKIGVKYIYLKNKHNPGFREEVVLENGFLTSNTLQDSKVVLENGVKFAIDFERGQKTGFFLDQRDNRALLQTYTQGKKVLNAFSYTGGFSIYALAGGASEVHSVDISKDAVQLADENSTLNFGKDVIHKAIAEDCFEYLKNTQEEYDVIVLDPPAFAKNAKAVPNASRGYKELNLKGLKKIKPGGILFTFSCSQNIDRDLFRKIIFSAAADAHRNVRILHQLTQPLDHPVNIFHPEGEYLKGLVLQVE</sequence>
<keyword evidence="4 9" id="KW-0808">Transferase</keyword>
<keyword evidence="5" id="KW-0949">S-adenosyl-L-methionine</keyword>
<dbReference type="Gene3D" id="3.40.50.150">
    <property type="entry name" value="Vaccinia Virus protein VP39"/>
    <property type="match status" value="1"/>
</dbReference>
<dbReference type="GO" id="GO:0003723">
    <property type="term" value="F:RNA binding"/>
    <property type="evidence" value="ECO:0007669"/>
    <property type="project" value="InterPro"/>
</dbReference>
<reference evidence="9" key="1">
    <citation type="submission" date="2023-05" db="EMBL/GenBank/DDBJ databases">
        <authorList>
            <person name="Zhang X."/>
        </authorList>
    </citation>
    <scope>NUCLEOTIDE SEQUENCE</scope>
    <source>
        <strain evidence="9">YF14B1</strain>
    </source>
</reference>
<comment type="similarity">
    <text evidence="6">Belongs to the methyltransferase superfamily. RlmI family.</text>
</comment>
<dbReference type="GO" id="GO:0032259">
    <property type="term" value="P:methylation"/>
    <property type="evidence" value="ECO:0007669"/>
    <property type="project" value="UniProtKB-KW"/>
</dbReference>
<evidence type="ECO:0000256" key="3">
    <source>
        <dbReference type="ARBA" id="ARBA00022603"/>
    </source>
</evidence>
<evidence type="ECO:0000256" key="5">
    <source>
        <dbReference type="ARBA" id="ARBA00022691"/>
    </source>
</evidence>
<dbReference type="RefSeq" id="WP_313976312.1">
    <property type="nucleotide sequence ID" value="NZ_JASJOS010000002.1"/>
</dbReference>
<evidence type="ECO:0000259" key="8">
    <source>
        <dbReference type="Pfam" id="PF17785"/>
    </source>
</evidence>
<proteinExistence type="inferred from homology"/>
<dbReference type="PANTHER" id="PTHR42873:SF1">
    <property type="entry name" value="S-ADENOSYLMETHIONINE-DEPENDENT METHYLTRANSFERASE DOMAIN-CONTAINING PROTEIN"/>
    <property type="match status" value="1"/>
</dbReference>
<evidence type="ECO:0000256" key="2">
    <source>
        <dbReference type="ARBA" id="ARBA00022490"/>
    </source>
</evidence>
<dbReference type="Pfam" id="PF10672">
    <property type="entry name" value="Methyltrans_SAM"/>
    <property type="match status" value="1"/>
</dbReference>
<gene>
    <name evidence="9" type="ORF">QNI16_04925</name>
</gene>
<dbReference type="EMBL" id="JASJOS010000002">
    <property type="protein sequence ID" value="MDJ1479819.1"/>
    <property type="molecule type" value="Genomic_DNA"/>
</dbReference>